<dbReference type="SMART" id="SM00382">
    <property type="entry name" value="AAA"/>
    <property type="match status" value="1"/>
</dbReference>
<keyword evidence="3" id="KW-1185">Reference proteome</keyword>
<gene>
    <name evidence="2" type="ORF">G6045_24440</name>
</gene>
<dbReference type="InterPro" id="IPR027417">
    <property type="entry name" value="P-loop_NTPase"/>
</dbReference>
<evidence type="ECO:0000313" key="2">
    <source>
        <dbReference type="EMBL" id="NGO78781.1"/>
    </source>
</evidence>
<sequence length="315" mass="34347">MRNVSDLGRTPAPAELAELLGSGRPMTLTGPPGVGKSYLAAQVARTTRLPVRRADLSVCRDPAQVPRAVADALRIDTGPGPDPLPGLLRALAPQRGLLVLDTCEHVPAGCAELVARLRDACPGIQLLATSRRPLDTADELLVGVRPMTPERTEELLLEQTAAHGMQLDKPWAHLLARHIDGDPLSVVLIARALRETGPRRLFGHLTTSGGRFTVLTDGPAEPARHRTLWQAIEWSHELCGRGERLMWACLSAFSGSFTRDQVELLFDVHGELDLLARSSIVLSDATDRFCLPLSHREYGRQQMRILSGLYDPDGD</sequence>
<reference evidence="2 3" key="1">
    <citation type="submission" date="2020-02" db="EMBL/GenBank/DDBJ databases">
        <title>Whole-genome analyses of novel actinobacteria.</title>
        <authorList>
            <person name="Sahin N."/>
            <person name="Tokatli A."/>
        </authorList>
    </citation>
    <scope>NUCLEOTIDE SEQUENCE [LARGE SCALE GENOMIC DNA]</scope>
    <source>
        <strain evidence="2 3">YC504</strain>
    </source>
</reference>
<dbReference type="SUPFAM" id="SSF52540">
    <property type="entry name" value="P-loop containing nucleoside triphosphate hydrolases"/>
    <property type="match status" value="1"/>
</dbReference>
<evidence type="ECO:0000259" key="1">
    <source>
        <dbReference type="SMART" id="SM00382"/>
    </source>
</evidence>
<dbReference type="Pfam" id="PF00004">
    <property type="entry name" value="AAA"/>
    <property type="match status" value="1"/>
</dbReference>
<dbReference type="EMBL" id="JAAKZW010000117">
    <property type="protein sequence ID" value="NGO78781.1"/>
    <property type="molecule type" value="Genomic_DNA"/>
</dbReference>
<dbReference type="AlphaFoldDB" id="A0A6G4XQ97"/>
<comment type="caution">
    <text evidence="2">The sequence shown here is derived from an EMBL/GenBank/DDBJ whole genome shotgun (WGS) entry which is preliminary data.</text>
</comment>
<protein>
    <recommendedName>
        <fullName evidence="1">AAA+ ATPase domain-containing protein</fullName>
    </recommendedName>
</protein>
<dbReference type="GO" id="GO:0016887">
    <property type="term" value="F:ATP hydrolysis activity"/>
    <property type="evidence" value="ECO:0007669"/>
    <property type="project" value="InterPro"/>
</dbReference>
<organism evidence="2 3">
    <name type="scientific">Streptomyces mesophilus</name>
    <dbReference type="NCBI Taxonomy" id="1775132"/>
    <lineage>
        <taxon>Bacteria</taxon>
        <taxon>Bacillati</taxon>
        <taxon>Actinomycetota</taxon>
        <taxon>Actinomycetes</taxon>
        <taxon>Kitasatosporales</taxon>
        <taxon>Streptomycetaceae</taxon>
        <taxon>Streptomyces</taxon>
    </lineage>
</organism>
<dbReference type="Proteomes" id="UP000481109">
    <property type="component" value="Unassembled WGS sequence"/>
</dbReference>
<name>A0A6G4XQ97_9ACTN</name>
<dbReference type="RefSeq" id="WP_165334229.1">
    <property type="nucleotide sequence ID" value="NZ_JAAKZW010000117.1"/>
</dbReference>
<dbReference type="GO" id="GO:0005524">
    <property type="term" value="F:ATP binding"/>
    <property type="evidence" value="ECO:0007669"/>
    <property type="project" value="InterPro"/>
</dbReference>
<feature type="domain" description="AAA+ ATPase" evidence="1">
    <location>
        <begin position="22"/>
        <end position="158"/>
    </location>
</feature>
<evidence type="ECO:0000313" key="3">
    <source>
        <dbReference type="Proteomes" id="UP000481109"/>
    </source>
</evidence>
<dbReference type="InterPro" id="IPR003959">
    <property type="entry name" value="ATPase_AAA_core"/>
</dbReference>
<dbReference type="PANTHER" id="PTHR47691:SF3">
    <property type="entry name" value="HTH-TYPE TRANSCRIPTIONAL REGULATOR RV0890C-RELATED"/>
    <property type="match status" value="1"/>
</dbReference>
<dbReference type="PANTHER" id="PTHR47691">
    <property type="entry name" value="REGULATOR-RELATED"/>
    <property type="match status" value="1"/>
</dbReference>
<accession>A0A6G4XQ97</accession>
<dbReference type="Gene3D" id="3.40.50.300">
    <property type="entry name" value="P-loop containing nucleotide triphosphate hydrolases"/>
    <property type="match status" value="1"/>
</dbReference>
<dbReference type="InterPro" id="IPR003593">
    <property type="entry name" value="AAA+_ATPase"/>
</dbReference>
<proteinExistence type="predicted"/>